<evidence type="ECO:0000313" key="3">
    <source>
        <dbReference type="Proteomes" id="UP000785679"/>
    </source>
</evidence>
<dbReference type="SUPFAM" id="SSF51206">
    <property type="entry name" value="cAMP-binding domain-like"/>
    <property type="match status" value="1"/>
</dbReference>
<dbReference type="InterPro" id="IPR014710">
    <property type="entry name" value="RmlC-like_jellyroll"/>
</dbReference>
<reference evidence="2" key="1">
    <citation type="submission" date="2019-06" db="EMBL/GenBank/DDBJ databases">
        <authorList>
            <person name="Zheng W."/>
        </authorList>
    </citation>
    <scope>NUCLEOTIDE SEQUENCE</scope>
    <source>
        <strain evidence="2">QDHG01</strain>
    </source>
</reference>
<dbReference type="AlphaFoldDB" id="A0A8J8P1J4"/>
<dbReference type="Proteomes" id="UP000785679">
    <property type="component" value="Unassembled WGS sequence"/>
</dbReference>
<dbReference type="OrthoDB" id="10530587at2759"/>
<keyword evidence="3" id="KW-1185">Reference proteome</keyword>
<organism evidence="2 3">
    <name type="scientific">Halteria grandinella</name>
    <dbReference type="NCBI Taxonomy" id="5974"/>
    <lineage>
        <taxon>Eukaryota</taxon>
        <taxon>Sar</taxon>
        <taxon>Alveolata</taxon>
        <taxon>Ciliophora</taxon>
        <taxon>Intramacronucleata</taxon>
        <taxon>Spirotrichea</taxon>
        <taxon>Stichotrichia</taxon>
        <taxon>Sporadotrichida</taxon>
        <taxon>Halteriidae</taxon>
        <taxon>Halteria</taxon>
    </lineage>
</organism>
<name>A0A8J8P1J4_HALGN</name>
<dbReference type="EMBL" id="RRYP01003049">
    <property type="protein sequence ID" value="TNV84190.1"/>
    <property type="molecule type" value="Genomic_DNA"/>
</dbReference>
<sequence length="289" mass="33674">MPQFRVDQLCTQSLLFQRFRRAGENVVLEGMGGEYLYFTKKGMFASQKAVRVDSVNFWPKNHLHWQSQEVERQVLFTANRIGEGKYFGEQELIDKNRPAYQVNICSAERDSILMMVSRGEVMKLFSEQELGKIRQLRLVEFPSEEEIKARILVIEKVMNMKKNAFLNATNTNFLPAAMRDFYLDPVTKKLYKWVQGIQQRTQAKLNNAIQQKPSRASTSNQDGQQQVFHDEKERRLLMPAGDEPFKVVSSKKRTYNRTQYKKMTGWGDQTKNKIAEGVIEKLINEVAFK</sequence>
<dbReference type="PROSITE" id="PS50042">
    <property type="entry name" value="CNMP_BINDING_3"/>
    <property type="match status" value="1"/>
</dbReference>
<comment type="caution">
    <text evidence="2">The sequence shown here is derived from an EMBL/GenBank/DDBJ whole genome shotgun (WGS) entry which is preliminary data.</text>
</comment>
<proteinExistence type="predicted"/>
<evidence type="ECO:0000259" key="1">
    <source>
        <dbReference type="PROSITE" id="PS50042"/>
    </source>
</evidence>
<dbReference type="Gene3D" id="2.60.120.10">
    <property type="entry name" value="Jelly Rolls"/>
    <property type="match status" value="1"/>
</dbReference>
<dbReference type="InterPro" id="IPR018490">
    <property type="entry name" value="cNMP-bd_dom_sf"/>
</dbReference>
<accession>A0A8J8P1J4</accession>
<protein>
    <recommendedName>
        <fullName evidence="1">Cyclic nucleotide-binding domain-containing protein</fullName>
    </recommendedName>
</protein>
<dbReference type="CDD" id="cd00038">
    <property type="entry name" value="CAP_ED"/>
    <property type="match status" value="1"/>
</dbReference>
<gene>
    <name evidence="2" type="ORF">FGO68_gene8219</name>
</gene>
<feature type="domain" description="Cyclic nucleotide-binding" evidence="1">
    <location>
        <begin position="19"/>
        <end position="98"/>
    </location>
</feature>
<evidence type="ECO:0000313" key="2">
    <source>
        <dbReference type="EMBL" id="TNV84190.1"/>
    </source>
</evidence>
<dbReference type="InterPro" id="IPR000595">
    <property type="entry name" value="cNMP-bd_dom"/>
</dbReference>